<comment type="catalytic activity">
    <reaction evidence="18">
        <text>prostaglandin A1 + NAD(+) = 15-oxo-prostaglandin A1 + NADH + H(+)</text>
        <dbReference type="Rhea" id="RHEA:41263"/>
        <dbReference type="ChEBI" id="CHEBI:15378"/>
        <dbReference type="ChEBI" id="CHEBI:57398"/>
        <dbReference type="ChEBI" id="CHEBI:57540"/>
        <dbReference type="ChEBI" id="CHEBI:57945"/>
        <dbReference type="ChEBI" id="CHEBI:85072"/>
    </reaction>
    <physiologicalReaction direction="left-to-right" evidence="18">
        <dbReference type="Rhea" id="RHEA:41264"/>
    </physiologicalReaction>
</comment>
<sequence length="354" mass="39250">MALKGKTAVVTGAALGIGKAITEMLLQNGAKVTLLDINETAGKTLKEALNKQHGEERSLFFECNVESEEQIKAAFQSTVDTFRGIDIVCNNAGILNEKQWEKTVSVNLMGLIRVSYVALEYMNKLNGGKGGTVINVASVAGLTPVPTCPVYTATKHAVVGFTRAMAAASSASGYGLRFNAVCPSLVKTDLVASLMDNLGQFSHLAYATQCSSVQRAMECYVDDDPSSTSIRLAHVLQPQLLTRFMETISRHFSSFKMPALLHKMSIPPKFQTSLTSFYSAFIECGFPAAIKCHWHDSRQNVPRFWKLPFICPTQLGICVWTAKEEFHCTEKCYFFCAHDNKHFESWIFEVYFKY</sequence>
<keyword evidence="3" id="KW-0560">Oxidoreductase</keyword>
<keyword evidence="25" id="KW-1185">Reference proteome</keyword>
<evidence type="ECO:0000256" key="6">
    <source>
        <dbReference type="ARBA" id="ARBA00040276"/>
    </source>
</evidence>
<comment type="catalytic activity">
    <reaction evidence="13">
        <text>15-oxo-(5S,6R)-dihydroxy-(7E,9E,11Z)-eicosatrienoate + NADH + H(+) = (5S,6R,15S)-trihydroxy-(7E,9E,11Z)-eicosatrienoate + NAD(+)</text>
        <dbReference type="Rhea" id="RHEA:41596"/>
        <dbReference type="ChEBI" id="CHEBI:15378"/>
        <dbReference type="ChEBI" id="CHEBI:57540"/>
        <dbReference type="ChEBI" id="CHEBI:57945"/>
        <dbReference type="ChEBI" id="CHEBI:78325"/>
        <dbReference type="ChEBI" id="CHEBI:78329"/>
    </reaction>
    <physiologicalReaction direction="left-to-right" evidence="13">
        <dbReference type="Rhea" id="RHEA:41597"/>
    </physiologicalReaction>
</comment>
<comment type="catalytic activity">
    <reaction evidence="17">
        <text>lipoxin A4 + NAD(+) = 15-oxo-(5S,6R)-dihydroxy-(7E,9E,11Z,13E)-eicosatetraenoate + NADH + H(+)</text>
        <dbReference type="Rhea" id="RHEA:41572"/>
        <dbReference type="ChEBI" id="CHEBI:15378"/>
        <dbReference type="ChEBI" id="CHEBI:57540"/>
        <dbReference type="ChEBI" id="CHEBI:57945"/>
        <dbReference type="ChEBI" id="CHEBI:67026"/>
        <dbReference type="ChEBI" id="CHEBI:78311"/>
    </reaction>
    <physiologicalReaction direction="left-to-right" evidence="17">
        <dbReference type="Rhea" id="RHEA:41573"/>
    </physiologicalReaction>
</comment>
<comment type="catalytic activity">
    <reaction evidence="11">
        <text>resolvin D1 + NAD(+) = 8-oxoresolvin D1 + NADH + H(+)</text>
        <dbReference type="Rhea" id="RHEA:50124"/>
        <dbReference type="ChEBI" id="CHEBI:15378"/>
        <dbReference type="ChEBI" id="CHEBI:57540"/>
        <dbReference type="ChEBI" id="CHEBI:57945"/>
        <dbReference type="ChEBI" id="CHEBI:132079"/>
        <dbReference type="ChEBI" id="CHEBI:132080"/>
    </reaction>
    <physiologicalReaction direction="left-to-right" evidence="11">
        <dbReference type="Rhea" id="RHEA:50125"/>
    </physiologicalReaction>
</comment>
<evidence type="ECO:0000256" key="1">
    <source>
        <dbReference type="ARBA" id="ARBA00006484"/>
    </source>
</evidence>
<accession>I3KL39</accession>
<evidence type="ECO:0000313" key="24">
    <source>
        <dbReference type="Ensembl" id="ENSONIP00000021834.2"/>
    </source>
</evidence>
<gene>
    <name evidence="24" type="primary">LOC100691660</name>
</gene>
<comment type="catalytic activity">
    <reaction evidence="21">
        <text>(15S)-hydroxy-(5Z,8Z,11Z,13E)-eicosatetraenoate + NAD(+) = 15-oxo-(5Z,8Z,11Z,13E)-eicosatetraenoate + NADH + H(+)</text>
        <dbReference type="Rhea" id="RHEA:23260"/>
        <dbReference type="ChEBI" id="CHEBI:15378"/>
        <dbReference type="ChEBI" id="CHEBI:57409"/>
        <dbReference type="ChEBI" id="CHEBI:57410"/>
        <dbReference type="ChEBI" id="CHEBI:57540"/>
        <dbReference type="ChEBI" id="CHEBI:57945"/>
        <dbReference type="EC" id="1.1.1.232"/>
    </reaction>
    <physiologicalReaction direction="left-to-right" evidence="21">
        <dbReference type="Rhea" id="RHEA:23261"/>
    </physiologicalReaction>
</comment>
<dbReference type="EC" id="1.1.1.232" evidence="5"/>
<dbReference type="PANTHER" id="PTHR44229:SF5">
    <property type="entry name" value="15-HYDROXYPROSTAGLANDIN DEHYDROGENASE [NAD(+)]"/>
    <property type="match status" value="1"/>
</dbReference>
<evidence type="ECO:0000256" key="18">
    <source>
        <dbReference type="ARBA" id="ARBA00048611"/>
    </source>
</evidence>
<dbReference type="Proteomes" id="UP000005207">
    <property type="component" value="Linkage group LG10"/>
</dbReference>
<comment type="catalytic activity">
    <reaction evidence="15">
        <text>resolvin D1 + NAD(+) = 17-oxoresolvin D1 + NADH + H(+)</text>
        <dbReference type="Rhea" id="RHEA:50128"/>
        <dbReference type="ChEBI" id="CHEBI:15378"/>
        <dbReference type="ChEBI" id="CHEBI:57540"/>
        <dbReference type="ChEBI" id="CHEBI:57945"/>
        <dbReference type="ChEBI" id="CHEBI:132079"/>
        <dbReference type="ChEBI" id="CHEBI:132081"/>
    </reaction>
    <physiologicalReaction direction="left-to-right" evidence="15">
        <dbReference type="Rhea" id="RHEA:50129"/>
    </physiologicalReaction>
</comment>
<dbReference type="Ensembl" id="ENSONIT00000021853.2">
    <property type="protein sequence ID" value="ENSONIP00000021834.2"/>
    <property type="gene ID" value="ENSONIG00000017313.2"/>
</dbReference>
<comment type="catalytic activity">
    <reaction evidence="12">
        <text>14-hydroxy-(4Z,7Z,10Z,12E,16Z,19Z)-docosahexaenoate + NAD(+) = 14-oxo-(4Z,7Z,10Z,12E,16Z,19Z)-docosahexaenoate + NADH + H(+)</text>
        <dbReference type="Rhea" id="RHEA:48952"/>
        <dbReference type="ChEBI" id="CHEBI:15378"/>
        <dbReference type="ChEBI" id="CHEBI:57540"/>
        <dbReference type="ChEBI" id="CHEBI:57945"/>
        <dbReference type="ChEBI" id="CHEBI:90866"/>
        <dbReference type="ChEBI" id="CHEBI:90867"/>
    </reaction>
    <physiologicalReaction direction="left-to-right" evidence="12">
        <dbReference type="Rhea" id="RHEA:48953"/>
    </physiologicalReaction>
</comment>
<comment type="catalytic activity">
    <reaction evidence="19">
        <text>prostaglandin E2 + NAD(+) = 15-oxoprostaglandin E2 + NADH + H(+)</text>
        <dbReference type="Rhea" id="RHEA:11876"/>
        <dbReference type="ChEBI" id="CHEBI:15378"/>
        <dbReference type="ChEBI" id="CHEBI:57400"/>
        <dbReference type="ChEBI" id="CHEBI:57540"/>
        <dbReference type="ChEBI" id="CHEBI:57945"/>
        <dbReference type="ChEBI" id="CHEBI:606564"/>
        <dbReference type="EC" id="1.1.1.141"/>
    </reaction>
    <physiologicalReaction direction="left-to-right" evidence="19">
        <dbReference type="Rhea" id="RHEA:11877"/>
    </physiologicalReaction>
</comment>
<dbReference type="Pfam" id="PF00106">
    <property type="entry name" value="adh_short"/>
    <property type="match status" value="1"/>
</dbReference>
<dbReference type="GO" id="GO:0016404">
    <property type="term" value="F:15-hydroxyprostaglandin dehydrogenase (NAD+) activity"/>
    <property type="evidence" value="ECO:0007669"/>
    <property type="project" value="UniProtKB-EC"/>
</dbReference>
<evidence type="ECO:0000256" key="4">
    <source>
        <dbReference type="ARBA" id="ARBA00038968"/>
    </source>
</evidence>
<dbReference type="EC" id="1.1.1.141" evidence="4"/>
<dbReference type="InParanoid" id="I3KL39"/>
<dbReference type="SUPFAM" id="SSF51735">
    <property type="entry name" value="NAD(P)-binding Rossmann-fold domains"/>
    <property type="match status" value="1"/>
</dbReference>
<dbReference type="GO" id="GO:0005737">
    <property type="term" value="C:cytoplasm"/>
    <property type="evidence" value="ECO:0007669"/>
    <property type="project" value="TreeGrafter"/>
</dbReference>
<evidence type="ECO:0000256" key="7">
    <source>
        <dbReference type="ARBA" id="ARBA00041812"/>
    </source>
</evidence>
<evidence type="ECO:0000256" key="10">
    <source>
        <dbReference type="ARBA" id="ARBA00047325"/>
    </source>
</evidence>
<comment type="catalytic activity">
    <reaction evidence="20">
        <text>resolvin D2 + NAD(+) = 16-oxoresolvin D2 + NADH + H(+)</text>
        <dbReference type="Rhea" id="RHEA:53588"/>
        <dbReference type="ChEBI" id="CHEBI:15378"/>
        <dbReference type="ChEBI" id="CHEBI:57540"/>
        <dbReference type="ChEBI" id="CHEBI:57945"/>
        <dbReference type="ChEBI" id="CHEBI:133367"/>
        <dbReference type="ChEBI" id="CHEBI:137498"/>
    </reaction>
    <physiologicalReaction direction="left-to-right" evidence="20">
        <dbReference type="Rhea" id="RHEA:53589"/>
    </physiologicalReaction>
</comment>
<dbReference type="eggNOG" id="KOG4169">
    <property type="taxonomic scope" value="Eukaryota"/>
</dbReference>
<evidence type="ECO:0000256" key="3">
    <source>
        <dbReference type="ARBA" id="ARBA00023002"/>
    </source>
</evidence>
<evidence type="ECO:0000256" key="2">
    <source>
        <dbReference type="ARBA" id="ARBA00022501"/>
    </source>
</evidence>
<reference evidence="24" key="2">
    <citation type="submission" date="2025-08" db="UniProtKB">
        <authorList>
            <consortium name="Ensembl"/>
        </authorList>
    </citation>
    <scope>IDENTIFICATION</scope>
</reference>
<keyword evidence="2" id="KW-0276">Fatty acid metabolism</keyword>
<proteinExistence type="inferred from homology"/>
<evidence type="ECO:0000256" key="8">
    <source>
        <dbReference type="ARBA" id="ARBA00042026"/>
    </source>
</evidence>
<name>I3KL39_ORENI</name>
<reference evidence="24" key="3">
    <citation type="submission" date="2025-09" db="UniProtKB">
        <authorList>
            <consortium name="Ensembl"/>
        </authorList>
    </citation>
    <scope>IDENTIFICATION</scope>
</reference>
<evidence type="ECO:0000256" key="23">
    <source>
        <dbReference type="RuleBase" id="RU000363"/>
    </source>
</evidence>
<organism evidence="24 25">
    <name type="scientific">Oreochromis niloticus</name>
    <name type="common">Nile tilapia</name>
    <name type="synonym">Tilapia nilotica</name>
    <dbReference type="NCBI Taxonomy" id="8128"/>
    <lineage>
        <taxon>Eukaryota</taxon>
        <taxon>Metazoa</taxon>
        <taxon>Chordata</taxon>
        <taxon>Craniata</taxon>
        <taxon>Vertebrata</taxon>
        <taxon>Euteleostomi</taxon>
        <taxon>Actinopterygii</taxon>
        <taxon>Neopterygii</taxon>
        <taxon>Teleostei</taxon>
        <taxon>Neoteleostei</taxon>
        <taxon>Acanthomorphata</taxon>
        <taxon>Ovalentaria</taxon>
        <taxon>Cichlomorphae</taxon>
        <taxon>Cichliformes</taxon>
        <taxon>Cichlidae</taxon>
        <taxon>African cichlids</taxon>
        <taxon>Pseudocrenilabrinae</taxon>
        <taxon>Oreochromini</taxon>
        <taxon>Oreochromis</taxon>
    </lineage>
</organism>
<reference evidence="25" key="1">
    <citation type="submission" date="2012-01" db="EMBL/GenBank/DDBJ databases">
        <title>The Genome Sequence of Oreochromis niloticus (Nile Tilapia).</title>
        <authorList>
            <consortium name="Broad Institute Genome Assembly Team"/>
            <consortium name="Broad Institute Sequencing Platform"/>
            <person name="Di Palma F."/>
            <person name="Johnson J."/>
            <person name="Lander E.S."/>
            <person name="Lindblad-Toh K."/>
        </authorList>
    </citation>
    <scope>NUCLEOTIDE SEQUENCE [LARGE SCALE GENOMIC DNA]</scope>
</reference>
<comment type="catalytic activity">
    <reaction evidence="14">
        <text>(11R)-hydroxy-(5Z,8Z,12E,14Z)-eicosatetraenoate + NAD(+) = 11-oxo-(5Z,8Z,12E,14Z)-eicosatetraenoate + NADH + H(+)</text>
        <dbReference type="Rhea" id="RHEA:48640"/>
        <dbReference type="ChEBI" id="CHEBI:15378"/>
        <dbReference type="ChEBI" id="CHEBI:57540"/>
        <dbReference type="ChEBI" id="CHEBI:57945"/>
        <dbReference type="ChEBI" id="CHEBI:78836"/>
        <dbReference type="ChEBI" id="CHEBI:90697"/>
    </reaction>
    <physiologicalReaction direction="left-to-right" evidence="14">
        <dbReference type="Rhea" id="RHEA:48641"/>
    </physiologicalReaction>
</comment>
<keyword evidence="2" id="KW-0644">Prostaglandin metabolism</keyword>
<evidence type="ECO:0000256" key="9">
    <source>
        <dbReference type="ARBA" id="ARBA00045705"/>
    </source>
</evidence>
<keyword evidence="2" id="KW-0443">Lipid metabolism</keyword>
<dbReference type="Gene3D" id="3.40.50.720">
    <property type="entry name" value="NAD(P)-binding Rossmann-like Domain"/>
    <property type="match status" value="1"/>
</dbReference>
<evidence type="ECO:0000256" key="5">
    <source>
        <dbReference type="ARBA" id="ARBA00039060"/>
    </source>
</evidence>
<evidence type="ECO:0000256" key="13">
    <source>
        <dbReference type="ARBA" id="ARBA00048140"/>
    </source>
</evidence>
<evidence type="ECO:0000256" key="11">
    <source>
        <dbReference type="ARBA" id="ARBA00047672"/>
    </source>
</evidence>
<dbReference type="FunFam" id="3.40.50.720:FF:000149">
    <property type="entry name" value="15-hydroxyprostaglandin dehydrogenase [NAD(+)]"/>
    <property type="match status" value="1"/>
</dbReference>
<dbReference type="InterPro" id="IPR036291">
    <property type="entry name" value="NAD(P)-bd_dom_sf"/>
</dbReference>
<dbReference type="PROSITE" id="PS00061">
    <property type="entry name" value="ADH_SHORT"/>
    <property type="match status" value="1"/>
</dbReference>
<evidence type="ECO:0000256" key="15">
    <source>
        <dbReference type="ARBA" id="ARBA00048170"/>
    </source>
</evidence>
<evidence type="ECO:0000256" key="16">
    <source>
        <dbReference type="ARBA" id="ARBA00048393"/>
    </source>
</evidence>
<dbReference type="InterPro" id="IPR020904">
    <property type="entry name" value="Sc_DH/Rdtase_CS"/>
</dbReference>
<evidence type="ECO:0000256" key="17">
    <source>
        <dbReference type="ARBA" id="ARBA00048535"/>
    </source>
</evidence>
<evidence type="ECO:0000256" key="12">
    <source>
        <dbReference type="ARBA" id="ARBA00048008"/>
    </source>
</evidence>
<dbReference type="AlphaFoldDB" id="I3KL39"/>
<dbReference type="GeneTree" id="ENSGT00940000154593"/>
<evidence type="ECO:0000256" key="20">
    <source>
        <dbReference type="ARBA" id="ARBA00048921"/>
    </source>
</evidence>
<dbReference type="GO" id="GO:0006693">
    <property type="term" value="P:prostaglandin metabolic process"/>
    <property type="evidence" value="ECO:0007669"/>
    <property type="project" value="UniProtKB-KW"/>
</dbReference>
<evidence type="ECO:0000256" key="14">
    <source>
        <dbReference type="ARBA" id="ARBA00048144"/>
    </source>
</evidence>
<dbReference type="InterPro" id="IPR002347">
    <property type="entry name" value="SDR_fam"/>
</dbReference>
<protein>
    <recommendedName>
        <fullName evidence="6">15-hydroxyprostaglandin dehydrogenase [NAD(+)]</fullName>
        <ecNumber evidence="4">1.1.1.141</ecNumber>
        <ecNumber evidence="5">1.1.1.232</ecNumber>
    </recommendedName>
    <alternativeName>
        <fullName evidence="8">Eicosanoid/docosanoid dehydrogenase [NAD(+)]</fullName>
    </alternativeName>
    <alternativeName>
        <fullName evidence="7">Prostaglandin dehydrogenase 1</fullName>
    </alternativeName>
</protein>
<evidence type="ECO:0000313" key="25">
    <source>
        <dbReference type="Proteomes" id="UP000005207"/>
    </source>
</evidence>
<comment type="catalytic activity">
    <reaction evidence="10">
        <text>prostaglandin E1 + NAD(+) = 15-oxoprostaglandin E1 + NADH + H(+)</text>
        <dbReference type="Rhea" id="RHEA:16477"/>
        <dbReference type="ChEBI" id="CHEBI:15378"/>
        <dbReference type="ChEBI" id="CHEBI:57397"/>
        <dbReference type="ChEBI" id="CHEBI:57401"/>
        <dbReference type="ChEBI" id="CHEBI:57540"/>
        <dbReference type="ChEBI" id="CHEBI:57945"/>
    </reaction>
    <physiologicalReaction direction="left-to-right" evidence="10">
        <dbReference type="Rhea" id="RHEA:16478"/>
    </physiologicalReaction>
</comment>
<evidence type="ECO:0000256" key="19">
    <source>
        <dbReference type="ARBA" id="ARBA00048739"/>
    </source>
</evidence>
<comment type="function">
    <text evidence="9">Catalyzes the NAD-dependent dehydrogenation (oxidation) of a broad array of hydroxylated polyunsaturated fatty acids (mainly eicosanoids and docosanoids, including prostaglandins, lipoxins and resolvins), yielding their corresponding keto (oxo) metabolites. Decreases the levels of the pro-proliferative prostaglandins such as prostaglandin E2 (whose activity is increased in cancer because of an increase in the expression of cyclooxygenase 2) and generates oxo-fatty acid products that can profoundly influence cell function by abrogating pro-inflammatory cytokine expression. Converts resolvins E1, D1 and D2 to their oxo products, which represents a mode of resolvin inactivation. Resolvin E1 plays important roles during the resolution phase of acute inflammation, while resolvins D1 and D2 have a unique role in obesity-induced adipose inflammation.</text>
</comment>
<evidence type="ECO:0000256" key="21">
    <source>
        <dbReference type="ARBA" id="ARBA00049151"/>
    </source>
</evidence>
<dbReference type="PRINTS" id="PR00081">
    <property type="entry name" value="GDHRDH"/>
</dbReference>
<comment type="catalytic activity">
    <reaction evidence="22">
        <text>resolvin E1 + NAD(+) = 18-oxo-resolvin E1 + NADH + H(+)</text>
        <dbReference type="Rhea" id="RHEA:49244"/>
        <dbReference type="ChEBI" id="CHEBI:15378"/>
        <dbReference type="ChEBI" id="CHEBI:57540"/>
        <dbReference type="ChEBI" id="CHEBI:57945"/>
        <dbReference type="ChEBI" id="CHEBI:91000"/>
        <dbReference type="ChEBI" id="CHEBI:91001"/>
    </reaction>
    <physiologicalReaction direction="left-to-right" evidence="22">
        <dbReference type="Rhea" id="RHEA:49245"/>
    </physiologicalReaction>
</comment>
<dbReference type="PANTHER" id="PTHR44229">
    <property type="entry name" value="15-HYDROXYPROSTAGLANDIN DEHYDROGENASE [NAD(+)]"/>
    <property type="match status" value="1"/>
</dbReference>
<dbReference type="GO" id="GO:0047034">
    <property type="term" value="F:15-hydroxyicosatetraenoate dehydrogenase activity"/>
    <property type="evidence" value="ECO:0007669"/>
    <property type="project" value="UniProtKB-EC"/>
</dbReference>
<dbReference type="PRINTS" id="PR00080">
    <property type="entry name" value="SDRFAMILY"/>
</dbReference>
<comment type="catalytic activity">
    <reaction evidence="16">
        <text>resolvin D2 + NAD(+) = 7-oxoresolvin D2 + NADH + H(+)</text>
        <dbReference type="Rhea" id="RHEA:53584"/>
        <dbReference type="ChEBI" id="CHEBI:15378"/>
        <dbReference type="ChEBI" id="CHEBI:57540"/>
        <dbReference type="ChEBI" id="CHEBI:57945"/>
        <dbReference type="ChEBI" id="CHEBI:133367"/>
        <dbReference type="ChEBI" id="CHEBI:137497"/>
    </reaction>
    <physiologicalReaction direction="left-to-right" evidence="16">
        <dbReference type="Rhea" id="RHEA:53585"/>
    </physiologicalReaction>
</comment>
<evidence type="ECO:0000256" key="22">
    <source>
        <dbReference type="ARBA" id="ARBA00049188"/>
    </source>
</evidence>
<comment type="similarity">
    <text evidence="1 23">Belongs to the short-chain dehydrogenases/reductases (SDR) family.</text>
</comment>